<comment type="similarity">
    <text evidence="2">Belongs to the tellurite-resistance/dicarboxylate transporter (TDT) family.</text>
</comment>
<dbReference type="CDD" id="cd09319">
    <property type="entry name" value="TDT_like_1"/>
    <property type="match status" value="1"/>
</dbReference>
<feature type="transmembrane region" description="Helical" evidence="8">
    <location>
        <begin position="107"/>
        <end position="129"/>
    </location>
</feature>
<evidence type="ECO:0000256" key="5">
    <source>
        <dbReference type="ARBA" id="ARBA00022692"/>
    </source>
</evidence>
<dbReference type="Pfam" id="PF03595">
    <property type="entry name" value="SLAC1"/>
    <property type="match status" value="1"/>
</dbReference>
<evidence type="ECO:0000256" key="3">
    <source>
        <dbReference type="ARBA" id="ARBA00022448"/>
    </source>
</evidence>
<sequence length="357" mass="40810">MIHFLKQKAENLFSGYFALVMATGALSIGTHLLEMHTISWILVFINVLAYIILWILTLTRLIYFFPKVIKDLTSHLNGPGFFTLVAGTCVFGSQLIIVVHIHTISKFLWILAIILWFIIMYTFFTAVTIRKNKPTMSEGINGAWLIASVATQSVSILGTLLAPYIGGEKQQVVLFFTLAMYFLGCMLYLNIITLIFYRFTFVEFKFEALTTPYWINMGAVAITTLAGSTLILHADLSPLLNQIIPFLKGFTLFFWITGTWWIPLLFILAIWRHGIHHYPLSYDPQFWGMSFPLAMYTTSTFQFSKALGLSFLLIIPKFMVVVAIAVWLFVFTGMIHHLMRGLKNGHFSNKRISNWNK</sequence>
<dbReference type="Gene3D" id="1.50.10.150">
    <property type="entry name" value="Voltage-dependent anion channel"/>
    <property type="match status" value="1"/>
</dbReference>
<organism evidence="9 10">
    <name type="scientific">Lentibacillus populi</name>
    <dbReference type="NCBI Taxonomy" id="1827502"/>
    <lineage>
        <taxon>Bacteria</taxon>
        <taxon>Bacillati</taxon>
        <taxon>Bacillota</taxon>
        <taxon>Bacilli</taxon>
        <taxon>Bacillales</taxon>
        <taxon>Bacillaceae</taxon>
        <taxon>Lentibacillus</taxon>
    </lineage>
</organism>
<reference evidence="9" key="2">
    <citation type="submission" date="2020-09" db="EMBL/GenBank/DDBJ databases">
        <authorList>
            <person name="Sun Q."/>
            <person name="Zhou Y."/>
        </authorList>
    </citation>
    <scope>NUCLEOTIDE SEQUENCE</scope>
    <source>
        <strain evidence="9">CGMCC 1.15454</strain>
    </source>
</reference>
<comment type="caution">
    <text evidence="9">The sequence shown here is derived from an EMBL/GenBank/DDBJ whole genome shotgun (WGS) entry which is preliminary data.</text>
</comment>
<dbReference type="GO" id="GO:0005886">
    <property type="term" value="C:plasma membrane"/>
    <property type="evidence" value="ECO:0007669"/>
    <property type="project" value="UniProtKB-SubCell"/>
</dbReference>
<proteinExistence type="inferred from homology"/>
<dbReference type="InterPro" id="IPR051629">
    <property type="entry name" value="Sulfite_efflux_TDT"/>
</dbReference>
<dbReference type="AlphaFoldDB" id="A0A9W5X7H2"/>
<reference evidence="9" key="1">
    <citation type="journal article" date="2014" name="Int. J. Syst. Evol. Microbiol.">
        <title>Complete genome sequence of Corynebacterium casei LMG S-19264T (=DSM 44701T), isolated from a smear-ripened cheese.</title>
        <authorList>
            <consortium name="US DOE Joint Genome Institute (JGI-PGF)"/>
            <person name="Walter F."/>
            <person name="Albersmeier A."/>
            <person name="Kalinowski J."/>
            <person name="Ruckert C."/>
        </authorList>
    </citation>
    <scope>NUCLEOTIDE SEQUENCE</scope>
    <source>
        <strain evidence="9">CGMCC 1.15454</strain>
    </source>
</reference>
<feature type="transmembrane region" description="Helical" evidence="8">
    <location>
        <begin position="38"/>
        <end position="59"/>
    </location>
</feature>
<gene>
    <name evidence="9" type="ORF">GCM10011409_41240</name>
</gene>
<feature type="transmembrane region" description="Helical" evidence="8">
    <location>
        <begin position="80"/>
        <end position="101"/>
    </location>
</feature>
<comment type="subcellular location">
    <subcellularLocation>
        <location evidence="1">Cell membrane</location>
        <topology evidence="1">Multi-pass membrane protein</topology>
    </subcellularLocation>
</comment>
<accession>A0A9W5X7H2</accession>
<dbReference type="GO" id="GO:0000319">
    <property type="term" value="F:sulfite transmembrane transporter activity"/>
    <property type="evidence" value="ECO:0007669"/>
    <property type="project" value="TreeGrafter"/>
</dbReference>
<protein>
    <submittedName>
        <fullName evidence="9">C4-dicarboxylate transporter</fullName>
    </submittedName>
</protein>
<dbReference type="EMBL" id="BMJD01000055">
    <property type="protein sequence ID" value="GGB59567.1"/>
    <property type="molecule type" value="Genomic_DNA"/>
</dbReference>
<feature type="transmembrane region" description="Helical" evidence="8">
    <location>
        <begin position="309"/>
        <end position="330"/>
    </location>
</feature>
<feature type="transmembrane region" description="Helical" evidence="8">
    <location>
        <begin position="141"/>
        <end position="166"/>
    </location>
</feature>
<keyword evidence="6 8" id="KW-1133">Transmembrane helix</keyword>
<keyword evidence="5 8" id="KW-0812">Transmembrane</keyword>
<name>A0A9W5X7H2_9BACI</name>
<evidence type="ECO:0000256" key="4">
    <source>
        <dbReference type="ARBA" id="ARBA00022475"/>
    </source>
</evidence>
<feature type="transmembrane region" description="Helical" evidence="8">
    <location>
        <begin position="172"/>
        <end position="201"/>
    </location>
</feature>
<keyword evidence="7 8" id="KW-0472">Membrane</keyword>
<evidence type="ECO:0000256" key="2">
    <source>
        <dbReference type="ARBA" id="ARBA00008566"/>
    </source>
</evidence>
<evidence type="ECO:0000313" key="10">
    <source>
        <dbReference type="Proteomes" id="UP000621492"/>
    </source>
</evidence>
<keyword evidence="3" id="KW-0813">Transport</keyword>
<evidence type="ECO:0000256" key="6">
    <source>
        <dbReference type="ARBA" id="ARBA00022989"/>
    </source>
</evidence>
<dbReference type="Proteomes" id="UP000621492">
    <property type="component" value="Unassembled WGS sequence"/>
</dbReference>
<evidence type="ECO:0000256" key="8">
    <source>
        <dbReference type="SAM" id="Phobius"/>
    </source>
</evidence>
<dbReference type="InterPro" id="IPR038665">
    <property type="entry name" value="Voltage-dep_anion_channel_sf"/>
</dbReference>
<dbReference type="PANTHER" id="PTHR31686:SF1">
    <property type="entry name" value="SULFITE EFFLUX PUMP SSU1"/>
    <property type="match status" value="1"/>
</dbReference>
<dbReference type="PANTHER" id="PTHR31686">
    <property type="match status" value="1"/>
</dbReference>
<evidence type="ECO:0000256" key="1">
    <source>
        <dbReference type="ARBA" id="ARBA00004651"/>
    </source>
</evidence>
<feature type="transmembrane region" description="Helical" evidence="8">
    <location>
        <begin position="12"/>
        <end position="32"/>
    </location>
</feature>
<evidence type="ECO:0000256" key="7">
    <source>
        <dbReference type="ARBA" id="ARBA00023136"/>
    </source>
</evidence>
<feature type="transmembrane region" description="Helical" evidence="8">
    <location>
        <begin position="213"/>
        <end position="232"/>
    </location>
</feature>
<keyword evidence="10" id="KW-1185">Reference proteome</keyword>
<keyword evidence="4" id="KW-1003">Cell membrane</keyword>
<dbReference type="InterPro" id="IPR004695">
    <property type="entry name" value="SLAC1/Mae1/Ssu1/TehA"/>
</dbReference>
<evidence type="ECO:0000313" key="9">
    <source>
        <dbReference type="EMBL" id="GGB59567.1"/>
    </source>
</evidence>
<feature type="transmembrane region" description="Helical" evidence="8">
    <location>
        <begin position="252"/>
        <end position="274"/>
    </location>
</feature>